<evidence type="ECO:0000313" key="5">
    <source>
        <dbReference type="EMBL" id="MER2288712.1"/>
    </source>
</evidence>
<protein>
    <submittedName>
        <fullName evidence="5">DUF29 family protein</fullName>
    </submittedName>
</protein>
<dbReference type="PANTHER" id="PTHR34235">
    <property type="entry name" value="SLR1203 PROTEIN-RELATED"/>
    <property type="match status" value="1"/>
</dbReference>
<dbReference type="InterPro" id="IPR036185">
    <property type="entry name" value="DNA_heli_DnaB-like_N_sf"/>
</dbReference>
<dbReference type="EMBL" id="JBELQD010000009">
    <property type="protein sequence ID" value="MER2288712.1"/>
    <property type="molecule type" value="Genomic_DNA"/>
</dbReference>
<keyword evidence="3" id="KW-0238">DNA-binding</keyword>
<dbReference type="Pfam" id="PF01724">
    <property type="entry name" value="DUF29"/>
    <property type="match status" value="1"/>
</dbReference>
<name>A0ABV1R1Y0_9HYPH</name>
<dbReference type="InterPro" id="IPR002636">
    <property type="entry name" value="DUF29"/>
</dbReference>
<proteinExistence type="predicted"/>
<keyword evidence="1" id="KW-0639">Primosome</keyword>
<sequence length="292" mass="32501">MSLKPSFVKHVQPPAWGETFAWERELLGAVLGNPSLHEDVRDLIAPEDFSTGIHERLFEAVPRITGSDGSIERDAIPAALGAYAWDAEGGVDAWLDRLLAERAPAPDVLRRARDIHANAEQRRAQPELIDSDTVAWCHQQVALLTRLAERSDPLSHQIDWQNIIGELLYVGRSQTSGVVRKMELVFEHLVKLLSDPDAPSRNRWRIEIDAFLLRIAHEAKPSMRRLIDLDAAWRRGVSDAAAGLAEYAIRVPRDLPQSCPFTYEDLTSGTLSVTALLEKLAATGDMNAIQQP</sequence>
<evidence type="ECO:0000256" key="2">
    <source>
        <dbReference type="ARBA" id="ARBA00022705"/>
    </source>
</evidence>
<dbReference type="Gene3D" id="1.10.860.10">
    <property type="entry name" value="DNAb Helicase, Chain A"/>
    <property type="match status" value="1"/>
</dbReference>
<keyword evidence="6" id="KW-1185">Reference proteome</keyword>
<dbReference type="Gene3D" id="1.20.1220.20">
    <property type="entry name" value="Uncharcterised protein PF01724"/>
    <property type="match status" value="1"/>
</dbReference>
<evidence type="ECO:0000259" key="4">
    <source>
        <dbReference type="Pfam" id="PF00772"/>
    </source>
</evidence>
<accession>A0ABV1R1Y0</accession>
<feature type="domain" description="DNA helicase DnaB-like N-terminal" evidence="4">
    <location>
        <begin position="22"/>
        <end position="108"/>
    </location>
</feature>
<comment type="caution">
    <text evidence="5">The sequence shown here is derived from an EMBL/GenBank/DDBJ whole genome shotgun (WGS) entry which is preliminary data.</text>
</comment>
<gene>
    <name evidence="5" type="ORF">ABS770_10630</name>
</gene>
<keyword evidence="2" id="KW-0235">DNA replication</keyword>
<dbReference type="Proteomes" id="UP001432995">
    <property type="component" value="Unassembled WGS sequence"/>
</dbReference>
<evidence type="ECO:0000313" key="6">
    <source>
        <dbReference type="Proteomes" id="UP001432995"/>
    </source>
</evidence>
<dbReference type="Pfam" id="PF00772">
    <property type="entry name" value="DnaB"/>
    <property type="match status" value="1"/>
</dbReference>
<organism evidence="5 6">
    <name type="scientific">Methylobacterium brachiatum</name>
    <dbReference type="NCBI Taxonomy" id="269660"/>
    <lineage>
        <taxon>Bacteria</taxon>
        <taxon>Pseudomonadati</taxon>
        <taxon>Pseudomonadota</taxon>
        <taxon>Alphaproteobacteria</taxon>
        <taxon>Hyphomicrobiales</taxon>
        <taxon>Methylobacteriaceae</taxon>
        <taxon>Methylobacterium</taxon>
    </lineage>
</organism>
<dbReference type="InterPro" id="IPR016136">
    <property type="entry name" value="DNA_helicase_N/primase_C"/>
</dbReference>
<reference evidence="5" key="1">
    <citation type="submission" date="2024-06" db="EMBL/GenBank/DDBJ databases">
        <authorList>
            <person name="Campbell A.G."/>
        </authorList>
    </citation>
    <scope>NUCLEOTIDE SEQUENCE</scope>
    <source>
        <strain evidence="5">EM17</strain>
    </source>
</reference>
<dbReference type="InterPro" id="IPR007693">
    <property type="entry name" value="DNA_helicase_DnaB-like_N"/>
</dbReference>
<evidence type="ECO:0000256" key="1">
    <source>
        <dbReference type="ARBA" id="ARBA00022515"/>
    </source>
</evidence>
<dbReference type="PANTHER" id="PTHR34235:SF3">
    <property type="entry name" value="SLR1203 PROTEIN"/>
    <property type="match status" value="1"/>
</dbReference>
<dbReference type="SUPFAM" id="SSF48024">
    <property type="entry name" value="N-terminal domain of DnaB helicase"/>
    <property type="match status" value="1"/>
</dbReference>
<dbReference type="RefSeq" id="WP_007568341.1">
    <property type="nucleotide sequence ID" value="NZ_JBELQD010000009.1"/>
</dbReference>
<evidence type="ECO:0000256" key="3">
    <source>
        <dbReference type="ARBA" id="ARBA00023125"/>
    </source>
</evidence>